<dbReference type="PROSITE" id="PS50887">
    <property type="entry name" value="GGDEF"/>
    <property type="match status" value="1"/>
</dbReference>
<dbReference type="AlphaFoldDB" id="A0A1J5QJ71"/>
<dbReference type="InterPro" id="IPR001789">
    <property type="entry name" value="Sig_transdc_resp-reg_receiver"/>
</dbReference>
<dbReference type="Pfam" id="PF00072">
    <property type="entry name" value="Response_reg"/>
    <property type="match status" value="1"/>
</dbReference>
<evidence type="ECO:0000259" key="3">
    <source>
        <dbReference type="PROSITE" id="PS50887"/>
    </source>
</evidence>
<dbReference type="InterPro" id="IPR000160">
    <property type="entry name" value="GGDEF_dom"/>
</dbReference>
<feature type="domain" description="GGDEF" evidence="3">
    <location>
        <begin position="183"/>
        <end position="319"/>
    </location>
</feature>
<dbReference type="GO" id="GO:0000160">
    <property type="term" value="P:phosphorelay signal transduction system"/>
    <property type="evidence" value="ECO:0007669"/>
    <property type="project" value="InterPro"/>
</dbReference>
<proteinExistence type="predicted"/>
<dbReference type="SMART" id="SM00448">
    <property type="entry name" value="REC"/>
    <property type="match status" value="1"/>
</dbReference>
<dbReference type="InterPro" id="IPR050595">
    <property type="entry name" value="Bact_response_regulator"/>
</dbReference>
<evidence type="ECO:0000256" key="1">
    <source>
        <dbReference type="ARBA" id="ARBA00022553"/>
    </source>
</evidence>
<sequence>MKILAADDDEFTLELLTMMSERLGFSDFTTALSGKMALKLLYNGNVQFDCLLIDVKMPDMDGIELCSIVRTIPAYRNTPIIMLTTVKERSFIDRAFKAGATDYANKSFDVVELGSHLHMAEEVIVAQRAAKSARATSNGPRLGIGHQHPFELCDMVPIEGVDGLIAYSALGNYMTQLSHSGLGGSQIMAVKVKNIEVIDACASSEERLCVLTNVADAIGDVFRTNGYMMAYAGNGAFVIVTRKVNRAQTNDLQDELQKRLDVKTPVSDQLSPIDIEISLGNPIRPSTSRPERILKIFDRAIKRVESQVEKGNDHSSQLG</sequence>
<comment type="caution">
    <text evidence="4">The sequence shown here is derived from an EMBL/GenBank/DDBJ whole genome shotgun (WGS) entry which is preliminary data.</text>
</comment>
<dbReference type="InterPro" id="IPR011006">
    <property type="entry name" value="CheY-like_superfamily"/>
</dbReference>
<dbReference type="EMBL" id="MLJW01001126">
    <property type="protein sequence ID" value="OIQ79991.1"/>
    <property type="molecule type" value="Genomic_DNA"/>
</dbReference>
<accession>A0A1J5QJ71</accession>
<keyword evidence="1" id="KW-0597">Phosphoprotein</keyword>
<dbReference type="Gene3D" id="3.40.50.2300">
    <property type="match status" value="1"/>
</dbReference>
<protein>
    <submittedName>
        <fullName evidence="4">Chemotaxis protein CheY</fullName>
    </submittedName>
</protein>
<gene>
    <name evidence="4" type="primary">cheY_28</name>
    <name evidence="4" type="ORF">GALL_382630</name>
</gene>
<reference evidence="4" key="1">
    <citation type="submission" date="2016-10" db="EMBL/GenBank/DDBJ databases">
        <title>Sequence of Gallionella enrichment culture.</title>
        <authorList>
            <person name="Poehlein A."/>
            <person name="Muehling M."/>
            <person name="Daniel R."/>
        </authorList>
    </citation>
    <scope>NUCLEOTIDE SEQUENCE</scope>
</reference>
<name>A0A1J5QJ71_9ZZZZ</name>
<organism evidence="4">
    <name type="scientific">mine drainage metagenome</name>
    <dbReference type="NCBI Taxonomy" id="410659"/>
    <lineage>
        <taxon>unclassified sequences</taxon>
        <taxon>metagenomes</taxon>
        <taxon>ecological metagenomes</taxon>
    </lineage>
</organism>
<dbReference type="SUPFAM" id="SSF52172">
    <property type="entry name" value="CheY-like"/>
    <property type="match status" value="1"/>
</dbReference>
<dbReference type="PANTHER" id="PTHR44591:SF3">
    <property type="entry name" value="RESPONSE REGULATORY DOMAIN-CONTAINING PROTEIN"/>
    <property type="match status" value="1"/>
</dbReference>
<dbReference type="PROSITE" id="PS50110">
    <property type="entry name" value="RESPONSE_REGULATORY"/>
    <property type="match status" value="1"/>
</dbReference>
<dbReference type="PANTHER" id="PTHR44591">
    <property type="entry name" value="STRESS RESPONSE REGULATOR PROTEIN 1"/>
    <property type="match status" value="1"/>
</dbReference>
<evidence type="ECO:0000313" key="4">
    <source>
        <dbReference type="EMBL" id="OIQ79991.1"/>
    </source>
</evidence>
<feature type="domain" description="Response regulatory" evidence="2">
    <location>
        <begin position="2"/>
        <end position="121"/>
    </location>
</feature>
<evidence type="ECO:0000259" key="2">
    <source>
        <dbReference type="PROSITE" id="PS50110"/>
    </source>
</evidence>